<evidence type="ECO:0000313" key="3">
    <source>
        <dbReference type="EMBL" id="TFC79612.1"/>
    </source>
</evidence>
<accession>A0A4R8XND7</accession>
<evidence type="ECO:0000259" key="2">
    <source>
        <dbReference type="Pfam" id="PF17657"/>
    </source>
</evidence>
<gene>
    <name evidence="3" type="ORF">E3T23_10120</name>
</gene>
<organism evidence="3 4">
    <name type="scientific">Cryobacterium cheniae</name>
    <dbReference type="NCBI Taxonomy" id="1259262"/>
    <lineage>
        <taxon>Bacteria</taxon>
        <taxon>Bacillati</taxon>
        <taxon>Actinomycetota</taxon>
        <taxon>Actinomycetes</taxon>
        <taxon>Micrococcales</taxon>
        <taxon>Microbacteriaceae</taxon>
        <taxon>Cryobacterium</taxon>
    </lineage>
</organism>
<comment type="caution">
    <text evidence="3">The sequence shown here is derived from an EMBL/GenBank/DDBJ whole genome shotgun (WGS) entry which is preliminary data.</text>
</comment>
<feature type="region of interest" description="Disordered" evidence="1">
    <location>
        <begin position="1"/>
        <end position="26"/>
    </location>
</feature>
<dbReference type="PANTHER" id="PTHR32294">
    <property type="entry name" value="DNA POLYMERASE III SUBUNIT ALPHA"/>
    <property type="match status" value="1"/>
</dbReference>
<dbReference type="Proteomes" id="UP000298433">
    <property type="component" value="Unassembled WGS sequence"/>
</dbReference>
<reference evidence="3 4" key="1">
    <citation type="submission" date="2019-03" db="EMBL/GenBank/DDBJ databases">
        <title>Genomics of glacier-inhabiting Cryobacterium strains.</title>
        <authorList>
            <person name="Liu Q."/>
            <person name="Xin Y.-H."/>
        </authorList>
    </citation>
    <scope>NUCLEOTIDE SEQUENCE [LARGE SCALE GENOMIC DNA]</scope>
    <source>
        <strain evidence="3 4">TMT2-48-2</strain>
    </source>
</reference>
<dbReference type="PANTHER" id="PTHR32294:SF4">
    <property type="entry name" value="ERROR-PRONE DNA POLYMERASE"/>
    <property type="match status" value="1"/>
</dbReference>
<evidence type="ECO:0000313" key="4">
    <source>
        <dbReference type="Proteomes" id="UP000298433"/>
    </source>
</evidence>
<sequence length="110" mass="12105">MLSDASLPDRTRVQASGMGLPMSQLDKHDMDPMGLINLDILGVRMQSAMAHAVEEHRRLSGEGIDLDRIPLEDPATFELIRSTRSLGVFQLSPPGRWSWSGSCNPRSSTT</sequence>
<dbReference type="InterPro" id="IPR004805">
    <property type="entry name" value="DnaE2/DnaE/PolC"/>
</dbReference>
<keyword evidence="4" id="KW-1185">Reference proteome</keyword>
<feature type="domain" description="DNA polymerase III alpha subunit finger" evidence="2">
    <location>
        <begin position="47"/>
        <end position="95"/>
    </location>
</feature>
<dbReference type="EMBL" id="SOGN01000044">
    <property type="protein sequence ID" value="TFC79612.1"/>
    <property type="molecule type" value="Genomic_DNA"/>
</dbReference>
<evidence type="ECO:0000256" key="1">
    <source>
        <dbReference type="SAM" id="MobiDB-lite"/>
    </source>
</evidence>
<proteinExistence type="predicted"/>
<protein>
    <recommendedName>
        <fullName evidence="2">DNA polymerase III alpha subunit finger domain-containing protein</fullName>
    </recommendedName>
</protein>
<dbReference type="GO" id="GO:0008408">
    <property type="term" value="F:3'-5' exonuclease activity"/>
    <property type="evidence" value="ECO:0007669"/>
    <property type="project" value="InterPro"/>
</dbReference>
<name>A0A4R8XND7_9MICO</name>
<dbReference type="AlphaFoldDB" id="A0A4R8XND7"/>
<dbReference type="OrthoDB" id="9803237at2"/>
<dbReference type="InterPro" id="IPR040982">
    <property type="entry name" value="DNA_pol3_finger"/>
</dbReference>
<dbReference type="GO" id="GO:0006260">
    <property type="term" value="P:DNA replication"/>
    <property type="evidence" value="ECO:0007669"/>
    <property type="project" value="InterPro"/>
</dbReference>
<dbReference type="Pfam" id="PF17657">
    <property type="entry name" value="DNA_pol3_finger"/>
    <property type="match status" value="1"/>
</dbReference>